<evidence type="ECO:0000256" key="1">
    <source>
        <dbReference type="SAM" id="MobiDB-lite"/>
    </source>
</evidence>
<comment type="caution">
    <text evidence="3">The sequence shown here is derived from an EMBL/GenBank/DDBJ whole genome shotgun (WGS) entry which is preliminary data.</text>
</comment>
<feature type="transmembrane region" description="Helical" evidence="2">
    <location>
        <begin position="214"/>
        <end position="237"/>
    </location>
</feature>
<accession>A0A086SYY9</accession>
<feature type="compositionally biased region" description="Basic and acidic residues" evidence="1">
    <location>
        <begin position="94"/>
        <end position="107"/>
    </location>
</feature>
<name>A0A086SYY9_HAPC1</name>
<keyword evidence="4" id="KW-1185">Reference proteome</keyword>
<keyword evidence="2" id="KW-1133">Transmembrane helix</keyword>
<evidence type="ECO:0000256" key="2">
    <source>
        <dbReference type="SAM" id="Phobius"/>
    </source>
</evidence>
<organism evidence="3 4">
    <name type="scientific">Hapsidospora chrysogenum (strain ATCC 11550 / CBS 779.69 / DSM 880 / IAM 14645 / JCM 23072 / IMI 49137)</name>
    <name type="common">Acremonium chrysogenum</name>
    <dbReference type="NCBI Taxonomy" id="857340"/>
    <lineage>
        <taxon>Eukaryota</taxon>
        <taxon>Fungi</taxon>
        <taxon>Dikarya</taxon>
        <taxon>Ascomycota</taxon>
        <taxon>Pezizomycotina</taxon>
        <taxon>Sordariomycetes</taxon>
        <taxon>Hypocreomycetidae</taxon>
        <taxon>Hypocreales</taxon>
        <taxon>Bionectriaceae</taxon>
        <taxon>Hapsidospora</taxon>
    </lineage>
</organism>
<feature type="transmembrane region" description="Helical" evidence="2">
    <location>
        <begin position="339"/>
        <end position="362"/>
    </location>
</feature>
<proteinExistence type="predicted"/>
<dbReference type="STRING" id="857340.A0A086SYY9"/>
<protein>
    <recommendedName>
        <fullName evidence="5">Ubiquitin carrier protein</fullName>
    </recommendedName>
</protein>
<dbReference type="AlphaFoldDB" id="A0A086SYY9"/>
<keyword evidence="2" id="KW-0472">Membrane</keyword>
<feature type="transmembrane region" description="Helical" evidence="2">
    <location>
        <begin position="168"/>
        <end position="194"/>
    </location>
</feature>
<dbReference type="EMBL" id="JPKY01000097">
    <property type="protein sequence ID" value="KFH42321.1"/>
    <property type="molecule type" value="Genomic_DNA"/>
</dbReference>
<feature type="transmembrane region" description="Helical" evidence="2">
    <location>
        <begin position="32"/>
        <end position="54"/>
    </location>
</feature>
<evidence type="ECO:0008006" key="5">
    <source>
        <dbReference type="Google" id="ProtNLM"/>
    </source>
</evidence>
<sequence>MLRPTELIGRAIIASYPGDDTGHDGGDAKNPWLGLIPLLIFLADFIIFLPLWLIASYTFGNVFPVLVMVEDENPPPYEPVSRDDPEAVSVSLPEEPRVSPRNKASDCGRDKPIGPSLRGLNRLLRSDCGFRAYLKGLACFFFMNTVNVLLLTTFAGALHPLLAPLGTLVASLALVQVSTAWVHIVITPLSGWFFWRRLPSFKRAFDATWKPVVLFWLATEVATLIIQLTGACLDMNVFGVYKGMPVDVDGIEWKGPVLFVVALVLTMVITVPAHVILVRVQASLLPMDRNTIIPFDRTFGGKVEPAVVGGLGYATISDAWSTLSLGAWRRLYTLYAKVLLVNVAIGFAFAGIIYAEFALFGIRD</sequence>
<feature type="region of interest" description="Disordered" evidence="1">
    <location>
        <begin position="76"/>
        <end position="107"/>
    </location>
</feature>
<keyword evidence="2" id="KW-0812">Transmembrane</keyword>
<dbReference type="OrthoDB" id="2896006at2759"/>
<feature type="transmembrane region" description="Helical" evidence="2">
    <location>
        <begin position="132"/>
        <end position="156"/>
    </location>
</feature>
<dbReference type="Proteomes" id="UP000029964">
    <property type="component" value="Unassembled WGS sequence"/>
</dbReference>
<feature type="transmembrane region" description="Helical" evidence="2">
    <location>
        <begin position="257"/>
        <end position="280"/>
    </location>
</feature>
<evidence type="ECO:0000313" key="4">
    <source>
        <dbReference type="Proteomes" id="UP000029964"/>
    </source>
</evidence>
<dbReference type="HOGENOM" id="CLU_038857_1_0_1"/>
<evidence type="ECO:0000313" key="3">
    <source>
        <dbReference type="EMBL" id="KFH42321.1"/>
    </source>
</evidence>
<reference evidence="4" key="1">
    <citation type="journal article" date="2014" name="Genome Announc.">
        <title>Genome sequence and annotation of Acremonium chrysogenum, producer of the beta-lactam antibiotic cephalosporin C.</title>
        <authorList>
            <person name="Terfehr D."/>
            <person name="Dahlmann T.A."/>
            <person name="Specht T."/>
            <person name="Zadra I."/>
            <person name="Kuernsteiner H."/>
            <person name="Kueck U."/>
        </authorList>
    </citation>
    <scope>NUCLEOTIDE SEQUENCE [LARGE SCALE GENOMIC DNA]</scope>
    <source>
        <strain evidence="4">ATCC 11550 / CBS 779.69 / DSM 880 / IAM 14645 / JCM 23072 / IMI 49137</strain>
    </source>
</reference>
<gene>
    <name evidence="3" type="ORF">ACRE_069300</name>
</gene>